<dbReference type="PRINTS" id="PR00038">
    <property type="entry name" value="HTHLUXR"/>
</dbReference>
<dbReference type="PANTHER" id="PTHR43214:SF43">
    <property type="entry name" value="TWO-COMPONENT RESPONSE REGULATOR"/>
    <property type="match status" value="1"/>
</dbReference>
<dbReference type="Proteomes" id="UP001589773">
    <property type="component" value="Unassembled WGS sequence"/>
</dbReference>
<dbReference type="CDD" id="cd17535">
    <property type="entry name" value="REC_NarL-like"/>
    <property type="match status" value="1"/>
</dbReference>
<dbReference type="EMBL" id="JBHLWP010000013">
    <property type="protein sequence ID" value="MFC0253309.1"/>
    <property type="molecule type" value="Genomic_DNA"/>
</dbReference>
<evidence type="ECO:0000313" key="6">
    <source>
        <dbReference type="EMBL" id="MFC0253309.1"/>
    </source>
</evidence>
<dbReference type="CDD" id="cd06170">
    <property type="entry name" value="LuxR_C_like"/>
    <property type="match status" value="1"/>
</dbReference>
<dbReference type="SMART" id="SM00448">
    <property type="entry name" value="REC"/>
    <property type="match status" value="1"/>
</dbReference>
<dbReference type="InterPro" id="IPR058245">
    <property type="entry name" value="NreC/VraR/RcsB-like_REC"/>
</dbReference>
<dbReference type="PROSITE" id="PS50043">
    <property type="entry name" value="HTH_LUXR_2"/>
    <property type="match status" value="1"/>
</dbReference>
<dbReference type="Gene3D" id="3.40.50.2300">
    <property type="match status" value="1"/>
</dbReference>
<evidence type="ECO:0000313" key="7">
    <source>
        <dbReference type="Proteomes" id="UP001589773"/>
    </source>
</evidence>
<dbReference type="InterPro" id="IPR000792">
    <property type="entry name" value="Tscrpt_reg_LuxR_C"/>
</dbReference>
<evidence type="ECO:0000256" key="3">
    <source>
        <dbReference type="PROSITE-ProRule" id="PRU00169"/>
    </source>
</evidence>
<dbReference type="RefSeq" id="WP_379680327.1">
    <property type="nucleotide sequence ID" value="NZ_JBHLWP010000013.1"/>
</dbReference>
<dbReference type="SUPFAM" id="SSF52172">
    <property type="entry name" value="CheY-like"/>
    <property type="match status" value="1"/>
</dbReference>
<dbReference type="SMART" id="SM00421">
    <property type="entry name" value="HTH_LUXR"/>
    <property type="match status" value="1"/>
</dbReference>
<protein>
    <submittedName>
        <fullName evidence="6">Response regulator</fullName>
    </submittedName>
</protein>
<comment type="caution">
    <text evidence="6">The sequence shown here is derived from an EMBL/GenBank/DDBJ whole genome shotgun (WGS) entry which is preliminary data.</text>
</comment>
<proteinExistence type="predicted"/>
<feature type="domain" description="HTH luxR-type" evidence="4">
    <location>
        <begin position="143"/>
        <end position="208"/>
    </location>
</feature>
<feature type="domain" description="Response regulatory" evidence="5">
    <location>
        <begin position="2"/>
        <end position="118"/>
    </location>
</feature>
<name>A0ABV6FIG2_9BURK</name>
<keyword evidence="1 3" id="KW-0597">Phosphoprotein</keyword>
<evidence type="ECO:0000256" key="2">
    <source>
        <dbReference type="ARBA" id="ARBA00023125"/>
    </source>
</evidence>
<dbReference type="InterPro" id="IPR001789">
    <property type="entry name" value="Sig_transdc_resp-reg_receiver"/>
</dbReference>
<evidence type="ECO:0000256" key="1">
    <source>
        <dbReference type="ARBA" id="ARBA00022553"/>
    </source>
</evidence>
<keyword evidence="7" id="KW-1185">Reference proteome</keyword>
<reference evidence="6 7" key="1">
    <citation type="submission" date="2024-09" db="EMBL/GenBank/DDBJ databases">
        <authorList>
            <person name="Sun Q."/>
            <person name="Mori K."/>
        </authorList>
    </citation>
    <scope>NUCLEOTIDE SEQUENCE [LARGE SCALE GENOMIC DNA]</scope>
    <source>
        <strain evidence="6 7">CCM 7792</strain>
    </source>
</reference>
<dbReference type="PANTHER" id="PTHR43214">
    <property type="entry name" value="TWO-COMPONENT RESPONSE REGULATOR"/>
    <property type="match status" value="1"/>
</dbReference>
<organism evidence="6 7">
    <name type="scientific">Massilia consociata</name>
    <dbReference type="NCBI Taxonomy" id="760117"/>
    <lineage>
        <taxon>Bacteria</taxon>
        <taxon>Pseudomonadati</taxon>
        <taxon>Pseudomonadota</taxon>
        <taxon>Betaproteobacteria</taxon>
        <taxon>Burkholderiales</taxon>
        <taxon>Oxalobacteraceae</taxon>
        <taxon>Telluria group</taxon>
        <taxon>Massilia</taxon>
    </lineage>
</organism>
<evidence type="ECO:0000259" key="4">
    <source>
        <dbReference type="PROSITE" id="PS50043"/>
    </source>
</evidence>
<dbReference type="SUPFAM" id="SSF46894">
    <property type="entry name" value="C-terminal effector domain of the bipartite response regulators"/>
    <property type="match status" value="1"/>
</dbReference>
<dbReference type="Pfam" id="PF00196">
    <property type="entry name" value="GerE"/>
    <property type="match status" value="1"/>
</dbReference>
<dbReference type="PROSITE" id="PS50110">
    <property type="entry name" value="RESPONSE_REGULATORY"/>
    <property type="match status" value="1"/>
</dbReference>
<dbReference type="Pfam" id="PF00072">
    <property type="entry name" value="Response_reg"/>
    <property type="match status" value="1"/>
</dbReference>
<feature type="modified residue" description="4-aspartylphosphate" evidence="3">
    <location>
        <position position="53"/>
    </location>
</feature>
<dbReference type="InterPro" id="IPR016032">
    <property type="entry name" value="Sig_transdc_resp-reg_C-effctor"/>
</dbReference>
<dbReference type="InterPro" id="IPR011006">
    <property type="entry name" value="CheY-like_superfamily"/>
</dbReference>
<evidence type="ECO:0000259" key="5">
    <source>
        <dbReference type="PROSITE" id="PS50110"/>
    </source>
</evidence>
<dbReference type="InterPro" id="IPR039420">
    <property type="entry name" value="WalR-like"/>
</dbReference>
<gene>
    <name evidence="6" type="ORF">ACFFJK_15530</name>
</gene>
<keyword evidence="2" id="KW-0238">DNA-binding</keyword>
<accession>A0ABV6FIG2</accession>
<sequence length="214" mass="23078">MNVILVDDHALVRAGISNLINQIDGFQVVGEASNNADALELVRQHRPEVLVADITIGEQSGLDLLAPVAQASPLTRVVILSMHASEELVAEALQLGAAAYLLKESAPGELQIALQAVARGDSYLSPAVSKKMIDRFVRPKTVADKPLGLLTPRQQQILTMIANRKSTKEIAYELDLSEKTIAAHRAQIMERTGVRDLVGLVLFAVKHGLVKKPG</sequence>